<feature type="transmembrane region" description="Helical" evidence="6">
    <location>
        <begin position="106"/>
        <end position="128"/>
    </location>
</feature>
<dbReference type="CDD" id="cd17324">
    <property type="entry name" value="MFS_NepI_like"/>
    <property type="match status" value="1"/>
</dbReference>
<gene>
    <name evidence="8" type="ORF">J2S41_003020</name>
</gene>
<dbReference type="GO" id="GO:0005886">
    <property type="term" value="C:plasma membrane"/>
    <property type="evidence" value="ECO:0007669"/>
    <property type="project" value="UniProtKB-SubCell"/>
</dbReference>
<comment type="caution">
    <text evidence="8">The sequence shown here is derived from an EMBL/GenBank/DDBJ whole genome shotgun (WGS) entry which is preliminary data.</text>
</comment>
<organism evidence="8 9">
    <name type="scientific">Catenuloplanes atrovinosus</name>
    <dbReference type="NCBI Taxonomy" id="137266"/>
    <lineage>
        <taxon>Bacteria</taxon>
        <taxon>Bacillati</taxon>
        <taxon>Actinomycetota</taxon>
        <taxon>Actinomycetes</taxon>
        <taxon>Micromonosporales</taxon>
        <taxon>Micromonosporaceae</taxon>
        <taxon>Catenuloplanes</taxon>
    </lineage>
</organism>
<dbReference type="Proteomes" id="UP001183643">
    <property type="component" value="Unassembled WGS sequence"/>
</dbReference>
<evidence type="ECO:0000256" key="1">
    <source>
        <dbReference type="ARBA" id="ARBA00004651"/>
    </source>
</evidence>
<keyword evidence="5 6" id="KW-0472">Membrane</keyword>
<dbReference type="RefSeq" id="WP_310368238.1">
    <property type="nucleotide sequence ID" value="NZ_JAVDYB010000001.1"/>
</dbReference>
<evidence type="ECO:0000313" key="9">
    <source>
        <dbReference type="Proteomes" id="UP001183643"/>
    </source>
</evidence>
<evidence type="ECO:0000313" key="8">
    <source>
        <dbReference type="EMBL" id="MDR7276242.1"/>
    </source>
</evidence>
<feature type="transmembrane region" description="Helical" evidence="6">
    <location>
        <begin position="135"/>
        <end position="157"/>
    </location>
</feature>
<dbReference type="PROSITE" id="PS50850">
    <property type="entry name" value="MFS"/>
    <property type="match status" value="1"/>
</dbReference>
<keyword evidence="3 6" id="KW-0812">Transmembrane</keyword>
<feature type="transmembrane region" description="Helical" evidence="6">
    <location>
        <begin position="335"/>
        <end position="353"/>
    </location>
</feature>
<dbReference type="AlphaFoldDB" id="A0AAE3YPG3"/>
<feature type="transmembrane region" description="Helical" evidence="6">
    <location>
        <begin position="163"/>
        <end position="185"/>
    </location>
</feature>
<accession>A0AAE3YPG3</accession>
<feature type="transmembrane region" description="Helical" evidence="6">
    <location>
        <begin position="359"/>
        <end position="377"/>
    </location>
</feature>
<feature type="transmembrane region" description="Helical" evidence="6">
    <location>
        <begin position="77"/>
        <end position="100"/>
    </location>
</feature>
<reference evidence="8" key="1">
    <citation type="submission" date="2023-07" db="EMBL/GenBank/DDBJ databases">
        <title>Sequencing the genomes of 1000 actinobacteria strains.</title>
        <authorList>
            <person name="Klenk H.-P."/>
        </authorList>
    </citation>
    <scope>NUCLEOTIDE SEQUENCE</scope>
    <source>
        <strain evidence="8">DSM 44707</strain>
    </source>
</reference>
<keyword evidence="2" id="KW-1003">Cell membrane</keyword>
<feature type="transmembrane region" description="Helical" evidence="6">
    <location>
        <begin position="295"/>
        <end position="314"/>
    </location>
</feature>
<keyword evidence="4 6" id="KW-1133">Transmembrane helix</keyword>
<dbReference type="InterPro" id="IPR036259">
    <property type="entry name" value="MFS_trans_sf"/>
</dbReference>
<feature type="transmembrane region" description="Helical" evidence="6">
    <location>
        <begin position="246"/>
        <end position="264"/>
    </location>
</feature>
<dbReference type="EMBL" id="JAVDYB010000001">
    <property type="protein sequence ID" value="MDR7276242.1"/>
    <property type="molecule type" value="Genomic_DNA"/>
</dbReference>
<protein>
    <submittedName>
        <fullName evidence="8">MFS family arabinose efflux permease</fullName>
    </submittedName>
</protein>
<evidence type="ECO:0000256" key="6">
    <source>
        <dbReference type="SAM" id="Phobius"/>
    </source>
</evidence>
<sequence>MPISFARRAGVLVAIALSAFIFNCTESLPIGLLQPMAEDLGVSLPAVGLLVTGYGVAVAVVSLPLAHWTRAWPRRWVLAGVLGTVAVASLVSVTVVAYPVLFGARIAIAVAQALFWAVMTTTAAGLFPASARGRVMGVLSTFATLAIVLGVPAGTWLGQRTGWRVPFAVAGIAALAAAVLIVALLPTSRPEDSHAAYGSTPDRRRFAVALATTTLSVTALFTGYTYVTEYLTGAAGFARELVGALLFVYGAAGLAGVALAGQLLDRWPRAVLLAALGGQAVASALLYAYPREGFLVVGGLALLGAAGPPVFMATQARMLQFAPGRTEIGFAANSGAFNVGIACGALLGGVLLSGAGVRVAFLAGAAVALAALVLVLAEPRPRVPGRLSTGTAG</sequence>
<dbReference type="InterPro" id="IPR020846">
    <property type="entry name" value="MFS_dom"/>
</dbReference>
<feature type="transmembrane region" description="Helical" evidence="6">
    <location>
        <begin position="43"/>
        <end position="65"/>
    </location>
</feature>
<evidence type="ECO:0000256" key="2">
    <source>
        <dbReference type="ARBA" id="ARBA00022475"/>
    </source>
</evidence>
<dbReference type="PANTHER" id="PTHR43124:SF3">
    <property type="entry name" value="CHLORAMPHENICOL EFFLUX PUMP RV0191"/>
    <property type="match status" value="1"/>
</dbReference>
<dbReference type="Pfam" id="PF07690">
    <property type="entry name" value="MFS_1"/>
    <property type="match status" value="2"/>
</dbReference>
<comment type="subcellular location">
    <subcellularLocation>
        <location evidence="1">Cell membrane</location>
        <topology evidence="1">Multi-pass membrane protein</topology>
    </subcellularLocation>
</comment>
<dbReference type="GO" id="GO:0022857">
    <property type="term" value="F:transmembrane transporter activity"/>
    <property type="evidence" value="ECO:0007669"/>
    <property type="project" value="InterPro"/>
</dbReference>
<feature type="transmembrane region" description="Helical" evidence="6">
    <location>
        <begin position="206"/>
        <end position="226"/>
    </location>
</feature>
<evidence type="ECO:0000256" key="3">
    <source>
        <dbReference type="ARBA" id="ARBA00022692"/>
    </source>
</evidence>
<proteinExistence type="predicted"/>
<evidence type="ECO:0000256" key="4">
    <source>
        <dbReference type="ARBA" id="ARBA00022989"/>
    </source>
</evidence>
<name>A0AAE3YPG3_9ACTN</name>
<evidence type="ECO:0000256" key="5">
    <source>
        <dbReference type="ARBA" id="ARBA00023136"/>
    </source>
</evidence>
<dbReference type="PANTHER" id="PTHR43124">
    <property type="entry name" value="PURINE EFFLUX PUMP PBUE"/>
    <property type="match status" value="1"/>
</dbReference>
<dbReference type="SUPFAM" id="SSF103473">
    <property type="entry name" value="MFS general substrate transporter"/>
    <property type="match status" value="1"/>
</dbReference>
<dbReference type="Gene3D" id="1.20.1250.20">
    <property type="entry name" value="MFS general substrate transporter like domains"/>
    <property type="match status" value="2"/>
</dbReference>
<feature type="transmembrane region" description="Helical" evidence="6">
    <location>
        <begin position="271"/>
        <end position="289"/>
    </location>
</feature>
<dbReference type="InterPro" id="IPR050189">
    <property type="entry name" value="MFS_Efflux_Transporters"/>
</dbReference>
<evidence type="ECO:0000259" key="7">
    <source>
        <dbReference type="PROSITE" id="PS50850"/>
    </source>
</evidence>
<feature type="domain" description="Major facilitator superfamily (MFS) profile" evidence="7">
    <location>
        <begin position="11"/>
        <end position="382"/>
    </location>
</feature>
<dbReference type="InterPro" id="IPR011701">
    <property type="entry name" value="MFS"/>
</dbReference>
<keyword evidence="9" id="KW-1185">Reference proteome</keyword>